<dbReference type="Pfam" id="PF00566">
    <property type="entry name" value="RabGAP-TBC"/>
    <property type="match status" value="1"/>
</dbReference>
<dbReference type="InterPro" id="IPR035969">
    <property type="entry name" value="Rab-GAP_TBC_sf"/>
</dbReference>
<feature type="domain" description="Rab-GAP TBC" evidence="2">
    <location>
        <begin position="1"/>
        <end position="170"/>
    </location>
</feature>
<dbReference type="GO" id="GO:0005789">
    <property type="term" value="C:endoplasmic reticulum membrane"/>
    <property type="evidence" value="ECO:0007669"/>
    <property type="project" value="TreeGrafter"/>
</dbReference>
<dbReference type="GO" id="GO:0006888">
    <property type="term" value="P:endoplasmic reticulum to Golgi vesicle-mediated transport"/>
    <property type="evidence" value="ECO:0007669"/>
    <property type="project" value="TreeGrafter"/>
</dbReference>
<dbReference type="PANTHER" id="PTHR20913:SF7">
    <property type="entry name" value="RE60063P"/>
    <property type="match status" value="1"/>
</dbReference>
<dbReference type="PANTHER" id="PTHR20913">
    <property type="entry name" value="TBC1 DOMAIN FAMILY MEMBER 20/GTPASE"/>
    <property type="match status" value="1"/>
</dbReference>
<gene>
    <name evidence="3" type="ORF">ASTO00021_LOCUS16604</name>
</gene>
<dbReference type="PROSITE" id="PS50086">
    <property type="entry name" value="TBC_RABGAP"/>
    <property type="match status" value="1"/>
</dbReference>
<evidence type="ECO:0000313" key="3">
    <source>
        <dbReference type="EMBL" id="CAE0446613.1"/>
    </source>
</evidence>
<dbReference type="Gene3D" id="1.10.472.80">
    <property type="entry name" value="Ypt/Rab-GAP domain of gyp1p, domain 3"/>
    <property type="match status" value="1"/>
</dbReference>
<name>A0A7S3PPX9_9STRA</name>
<proteinExistence type="predicted"/>
<dbReference type="AlphaFoldDB" id="A0A7S3PPX9"/>
<dbReference type="GO" id="GO:0005096">
    <property type="term" value="F:GTPase activator activity"/>
    <property type="evidence" value="ECO:0007669"/>
    <property type="project" value="UniProtKB-KW"/>
</dbReference>
<organism evidence="3">
    <name type="scientific">Aplanochytrium stocchinoi</name>
    <dbReference type="NCBI Taxonomy" id="215587"/>
    <lineage>
        <taxon>Eukaryota</taxon>
        <taxon>Sar</taxon>
        <taxon>Stramenopiles</taxon>
        <taxon>Bigyra</taxon>
        <taxon>Labyrinthulomycetes</taxon>
        <taxon>Thraustochytrida</taxon>
        <taxon>Thraustochytriidae</taxon>
        <taxon>Aplanochytrium</taxon>
    </lineage>
</organism>
<evidence type="ECO:0000259" key="2">
    <source>
        <dbReference type="PROSITE" id="PS50086"/>
    </source>
</evidence>
<protein>
    <recommendedName>
        <fullName evidence="2">Rab-GAP TBC domain-containing protein</fullName>
    </recommendedName>
</protein>
<keyword evidence="1" id="KW-0343">GTPase activation</keyword>
<reference evidence="3" key="1">
    <citation type="submission" date="2021-01" db="EMBL/GenBank/DDBJ databases">
        <authorList>
            <person name="Corre E."/>
            <person name="Pelletier E."/>
            <person name="Niang G."/>
            <person name="Scheremetjew M."/>
            <person name="Finn R."/>
            <person name="Kale V."/>
            <person name="Holt S."/>
            <person name="Cochrane G."/>
            <person name="Meng A."/>
            <person name="Brown T."/>
            <person name="Cohen L."/>
        </authorList>
    </citation>
    <scope>NUCLEOTIDE SEQUENCE</scope>
    <source>
        <strain evidence="3">GSBS06</strain>
    </source>
</reference>
<dbReference type="InterPro" id="IPR000195">
    <property type="entry name" value="Rab-GAP-TBC_dom"/>
</dbReference>
<dbReference type="InterPro" id="IPR045913">
    <property type="entry name" value="TBC20/Gyp8-like"/>
</dbReference>
<dbReference type="EMBL" id="HBIN01021663">
    <property type="protein sequence ID" value="CAE0446613.1"/>
    <property type="molecule type" value="Transcribed_RNA"/>
</dbReference>
<dbReference type="Gene3D" id="1.10.8.1310">
    <property type="match status" value="1"/>
</dbReference>
<evidence type="ECO:0000256" key="1">
    <source>
        <dbReference type="ARBA" id="ARBA00022468"/>
    </source>
</evidence>
<sequence length="255" mass="29532">MSSGMNVDFSKVPVKDQKVIQNDVNRSLTSFSVTQSYNQEQRMEMREKLSMILLRILSRNHGSMHYYQGFHDVCSVHLLTCGSELGEMTAEIHSQVLLLKYLEEDMTSTTSLLNILPMIFQNCDQKVYKFLKKYKVQPFYCVSWVITGLAHDLEDFELIGRIYDVFLSSHEFFPLYFAAALVMHGPARSQLFKNKDMAETHHYLQNLPKNLVLSKTKLKQKKNAAQQQYYIEDIVESARSLMESISPDTLSSYLK</sequence>
<dbReference type="SUPFAM" id="SSF47923">
    <property type="entry name" value="Ypt/Rab-GAP domain of gyp1p"/>
    <property type="match status" value="2"/>
</dbReference>
<accession>A0A7S3PPX9</accession>